<evidence type="ECO:0000313" key="3">
    <source>
        <dbReference type="Proteomes" id="UP000245764"/>
    </source>
</evidence>
<dbReference type="EMBL" id="LT854254">
    <property type="protein sequence ID" value="SMR46560.1"/>
    <property type="molecule type" value="Genomic_DNA"/>
</dbReference>
<dbReference type="Proteomes" id="UP000245764">
    <property type="component" value="Chromosome 2"/>
</dbReference>
<accession>A0A2H1FZ31</accession>
<feature type="compositionally biased region" description="Acidic residues" evidence="1">
    <location>
        <begin position="115"/>
        <end position="151"/>
    </location>
</feature>
<gene>
    <name evidence="2" type="ORF">ZT1E4_G3178</name>
</gene>
<reference evidence="3" key="1">
    <citation type="submission" date="2017-05" db="EMBL/GenBank/DDBJ databases">
        <authorList>
            <person name="Song R."/>
            <person name="Chenine A.L."/>
            <person name="Ruprecht R.M."/>
        </authorList>
    </citation>
    <scope>NUCLEOTIDE SEQUENCE [LARGE SCALE GENOMIC DNA]</scope>
</reference>
<evidence type="ECO:0000256" key="1">
    <source>
        <dbReference type="SAM" id="MobiDB-lite"/>
    </source>
</evidence>
<evidence type="ECO:0000313" key="2">
    <source>
        <dbReference type="EMBL" id="SMR46560.1"/>
    </source>
</evidence>
<protein>
    <submittedName>
        <fullName evidence="2">Uncharacterized protein</fullName>
    </submittedName>
</protein>
<sequence length="151" mass="16685">MLAPVDDVTNRRCQEWTMDYLRHLVRKGLIDPGAVDIAQAQRDPPNFGIGLRPVGLRPQPAQRPDDANDPPLSENGSWIVGNELQAEDSSARAEVDIDVGIDDVSYVSTPPSSPDAEDNEDTEVEGEAEEEEEDEGEAEEEEEDEGEEKRI</sequence>
<name>A0A2H1FZ31_ZYMTR</name>
<proteinExistence type="predicted"/>
<dbReference type="AlphaFoldDB" id="A0A2H1FZ31"/>
<feature type="region of interest" description="Disordered" evidence="1">
    <location>
        <begin position="40"/>
        <end position="151"/>
    </location>
</feature>
<organism evidence="2 3">
    <name type="scientific">Zymoseptoria tritici ST99CH_1E4</name>
    <dbReference type="NCBI Taxonomy" id="1276532"/>
    <lineage>
        <taxon>Eukaryota</taxon>
        <taxon>Fungi</taxon>
        <taxon>Dikarya</taxon>
        <taxon>Ascomycota</taxon>
        <taxon>Pezizomycotina</taxon>
        <taxon>Dothideomycetes</taxon>
        <taxon>Dothideomycetidae</taxon>
        <taxon>Mycosphaerellales</taxon>
        <taxon>Mycosphaerellaceae</taxon>
        <taxon>Zymoseptoria</taxon>
    </lineage>
</organism>